<name>A0ABW7AGE5_9ACTN</name>
<evidence type="ECO:0000313" key="1">
    <source>
        <dbReference type="EMBL" id="MFG1706154.1"/>
    </source>
</evidence>
<comment type="caution">
    <text evidence="1">The sequence shown here is derived from an EMBL/GenBank/DDBJ whole genome shotgun (WGS) entry which is preliminary data.</text>
</comment>
<keyword evidence="2" id="KW-1185">Reference proteome</keyword>
<reference evidence="1 2" key="1">
    <citation type="submission" date="2024-10" db="EMBL/GenBank/DDBJ databases">
        <authorList>
            <person name="Topkara A.R."/>
            <person name="Saygin H."/>
        </authorList>
    </citation>
    <scope>NUCLEOTIDE SEQUENCE [LARGE SCALE GENOMIC DNA]</scope>
    <source>
        <strain evidence="1 2">M3C6</strain>
    </source>
</reference>
<dbReference type="RefSeq" id="WP_393168757.1">
    <property type="nucleotide sequence ID" value="NZ_JBICRM010000014.1"/>
</dbReference>
<dbReference type="EMBL" id="JBICRM010000014">
    <property type="protein sequence ID" value="MFG1706154.1"/>
    <property type="molecule type" value="Genomic_DNA"/>
</dbReference>
<dbReference type="Proteomes" id="UP001603978">
    <property type="component" value="Unassembled WGS sequence"/>
</dbReference>
<sequence length="67" mass="7459">MLHAFVTGFISFEIQGHMADDREEIDRNFDTAIHLIIHGLTGLACVGKSNPPRVGLVFQLPRRGRDA</sequence>
<protein>
    <submittedName>
        <fullName evidence="1">Uncharacterized protein</fullName>
    </submittedName>
</protein>
<accession>A0ABW7AGE5</accession>
<proteinExistence type="predicted"/>
<evidence type="ECO:0000313" key="2">
    <source>
        <dbReference type="Proteomes" id="UP001603978"/>
    </source>
</evidence>
<organism evidence="1 2">
    <name type="scientific">Nonomuraea marmarensis</name>
    <dbReference type="NCBI Taxonomy" id="3351344"/>
    <lineage>
        <taxon>Bacteria</taxon>
        <taxon>Bacillati</taxon>
        <taxon>Actinomycetota</taxon>
        <taxon>Actinomycetes</taxon>
        <taxon>Streptosporangiales</taxon>
        <taxon>Streptosporangiaceae</taxon>
        <taxon>Nonomuraea</taxon>
    </lineage>
</organism>
<gene>
    <name evidence="1" type="ORF">ACFLIM_23455</name>
</gene>